<sequence length="184" mass="21131">MKFLNALAEGNRYLESFRELYEGSFPPLEKKPFDFMRERAEAGLMSFWAMEEGGEFIGLVITMEAGGRALLDYFAIHPKFQSNGYGGRAIHELLKVFEGKKFIFEIEVQDQNAPNAEERRRRKEFYLRNGLKETGVFVNLYHTDYELITPDGSVTIEDYCGILSDVLGEEMVKELKPRQIPAIG</sequence>
<organism evidence="2 3">
    <name type="scientific">Blautia hydrogenotrophica (strain DSM 10507 / JCM 14656 / S5a33)</name>
    <name type="common">Ruminococcus hydrogenotrophicus</name>
    <dbReference type="NCBI Taxonomy" id="476272"/>
    <lineage>
        <taxon>Bacteria</taxon>
        <taxon>Bacillati</taxon>
        <taxon>Bacillota</taxon>
        <taxon>Clostridia</taxon>
        <taxon>Lachnospirales</taxon>
        <taxon>Lachnospiraceae</taxon>
        <taxon>Blautia</taxon>
    </lineage>
</organism>
<dbReference type="SUPFAM" id="SSF55729">
    <property type="entry name" value="Acyl-CoA N-acyltransferases (Nat)"/>
    <property type="match status" value="1"/>
</dbReference>
<reference evidence="2 3" key="2">
    <citation type="submission" date="2009-02" db="EMBL/GenBank/DDBJ databases">
        <title>Draft genome sequence of Blautia hydrogenotrophica DSM 10507 (Ruminococcus hydrogenotrophicus DSM 10507).</title>
        <authorList>
            <person name="Sudarsanam P."/>
            <person name="Ley R."/>
            <person name="Guruge J."/>
            <person name="Turnbaugh P.J."/>
            <person name="Mahowald M."/>
            <person name="Liep D."/>
            <person name="Gordon J."/>
        </authorList>
    </citation>
    <scope>NUCLEOTIDE SEQUENCE [LARGE SCALE GENOMIC DNA]</scope>
    <source>
        <strain evidence="3">DSM 10507 / JCM 14656 / S5a33</strain>
    </source>
</reference>
<reference evidence="2 3" key="1">
    <citation type="submission" date="2009-01" db="EMBL/GenBank/DDBJ databases">
        <authorList>
            <person name="Fulton L."/>
            <person name="Clifton S."/>
            <person name="Fulton B."/>
            <person name="Xu J."/>
            <person name="Minx P."/>
            <person name="Pepin K.H."/>
            <person name="Johnson M."/>
            <person name="Bhonagiri V."/>
            <person name="Nash W.E."/>
            <person name="Mardis E.R."/>
            <person name="Wilson R.K."/>
        </authorList>
    </citation>
    <scope>NUCLEOTIDE SEQUENCE [LARGE SCALE GENOMIC DNA]</scope>
    <source>
        <strain evidence="3">DSM 10507 / JCM 14656 / S5a33</strain>
    </source>
</reference>
<evidence type="ECO:0000313" key="3">
    <source>
        <dbReference type="Proteomes" id="UP000003100"/>
    </source>
</evidence>
<dbReference type="PATRIC" id="fig|476272.21.peg.3394"/>
<dbReference type="RefSeq" id="WP_005945519.1">
    <property type="nucleotide sequence ID" value="NZ_CP136423.1"/>
</dbReference>
<dbReference type="Gene3D" id="3.40.630.30">
    <property type="match status" value="1"/>
</dbReference>
<name>C0CHS3_BLAHS</name>
<gene>
    <name evidence="2" type="ORF">RUMHYD_00387</name>
</gene>
<dbReference type="InterPro" id="IPR000182">
    <property type="entry name" value="GNAT_dom"/>
</dbReference>
<dbReference type="PROSITE" id="PS51186">
    <property type="entry name" value="GNAT"/>
    <property type="match status" value="1"/>
</dbReference>
<dbReference type="EMBL" id="ACBZ01000015">
    <property type="protein sequence ID" value="EEG50673.1"/>
    <property type="molecule type" value="Genomic_DNA"/>
</dbReference>
<feature type="domain" description="N-acetyltransferase" evidence="1">
    <location>
        <begin position="1"/>
        <end position="152"/>
    </location>
</feature>
<keyword evidence="3" id="KW-1185">Reference proteome</keyword>
<proteinExistence type="predicted"/>
<dbReference type="InterPro" id="IPR016181">
    <property type="entry name" value="Acyl_CoA_acyltransferase"/>
</dbReference>
<dbReference type="GO" id="GO:0016747">
    <property type="term" value="F:acyltransferase activity, transferring groups other than amino-acyl groups"/>
    <property type="evidence" value="ECO:0007669"/>
    <property type="project" value="InterPro"/>
</dbReference>
<protein>
    <recommendedName>
        <fullName evidence="1">N-acetyltransferase domain-containing protein</fullName>
    </recommendedName>
</protein>
<dbReference type="HOGENOM" id="CLU_105077_0_0_9"/>
<evidence type="ECO:0000313" key="2">
    <source>
        <dbReference type="EMBL" id="EEG50673.1"/>
    </source>
</evidence>
<dbReference type="Proteomes" id="UP000003100">
    <property type="component" value="Unassembled WGS sequence"/>
</dbReference>
<dbReference type="eggNOG" id="COG1670">
    <property type="taxonomic scope" value="Bacteria"/>
</dbReference>
<dbReference type="Pfam" id="PF00583">
    <property type="entry name" value="Acetyltransf_1"/>
    <property type="match status" value="1"/>
</dbReference>
<dbReference type="CDD" id="cd04301">
    <property type="entry name" value="NAT_SF"/>
    <property type="match status" value="1"/>
</dbReference>
<dbReference type="GeneID" id="86821639"/>
<evidence type="ECO:0000259" key="1">
    <source>
        <dbReference type="PROSITE" id="PS51186"/>
    </source>
</evidence>
<comment type="caution">
    <text evidence="2">The sequence shown here is derived from an EMBL/GenBank/DDBJ whole genome shotgun (WGS) entry which is preliminary data.</text>
</comment>
<accession>C0CHS3</accession>
<dbReference type="AlphaFoldDB" id="C0CHS3"/>